<dbReference type="Proteomes" id="UP000271098">
    <property type="component" value="Unassembled WGS sequence"/>
</dbReference>
<evidence type="ECO:0000313" key="1">
    <source>
        <dbReference type="EMBL" id="VDN42160.1"/>
    </source>
</evidence>
<reference evidence="1 2" key="2">
    <citation type="submission" date="2018-11" db="EMBL/GenBank/DDBJ databases">
        <authorList>
            <consortium name="Pathogen Informatics"/>
        </authorList>
    </citation>
    <scope>NUCLEOTIDE SEQUENCE [LARGE SCALE GENOMIC DNA]</scope>
</reference>
<proteinExistence type="predicted"/>
<organism evidence="3">
    <name type="scientific">Gongylonema pulchrum</name>
    <dbReference type="NCBI Taxonomy" id="637853"/>
    <lineage>
        <taxon>Eukaryota</taxon>
        <taxon>Metazoa</taxon>
        <taxon>Ecdysozoa</taxon>
        <taxon>Nematoda</taxon>
        <taxon>Chromadorea</taxon>
        <taxon>Rhabditida</taxon>
        <taxon>Spirurina</taxon>
        <taxon>Spiruromorpha</taxon>
        <taxon>Spiruroidea</taxon>
        <taxon>Gongylonematidae</taxon>
        <taxon>Gongylonema</taxon>
    </lineage>
</organism>
<dbReference type="AlphaFoldDB" id="A0A183ESI7"/>
<evidence type="ECO:0000313" key="2">
    <source>
        <dbReference type="Proteomes" id="UP000271098"/>
    </source>
</evidence>
<name>A0A183ESI7_9BILA</name>
<dbReference type="EMBL" id="UYRT01099456">
    <property type="protein sequence ID" value="VDN42160.1"/>
    <property type="molecule type" value="Genomic_DNA"/>
</dbReference>
<protein>
    <submittedName>
        <fullName evidence="1 3">Uncharacterized protein</fullName>
    </submittedName>
</protein>
<dbReference type="OrthoDB" id="5831138at2759"/>
<sequence>MVIEQMMYISLDAEIRADNTTSMVHVFRILFIPVHVKIFNRVPFLLNNTDSLTLKRANLFAWTFPKNFPSSELVYHIIEPPKFGTLLRRLGRNRNRRIGVSSNFTQKHIDDGEISYKMHFVQYSVINDFFTFRLVAPAVTSEEIRFEITFIPGHGSIQLINRTVVVNEGGIQKVTHSAYQSKTDDFGRQRSAFRRFWRRRPV</sequence>
<dbReference type="Pfam" id="PF16184">
    <property type="entry name" value="Cadherin_3"/>
    <property type="match status" value="1"/>
</dbReference>
<evidence type="ECO:0000313" key="3">
    <source>
        <dbReference type="WBParaSite" id="GPUH_0002395801-mRNA-1"/>
    </source>
</evidence>
<accession>A0A183ESI7</accession>
<gene>
    <name evidence="1" type="ORF">GPUH_LOCUS23928</name>
</gene>
<dbReference type="WBParaSite" id="GPUH_0002395801-mRNA-1">
    <property type="protein sequence ID" value="GPUH_0002395801-mRNA-1"/>
    <property type="gene ID" value="GPUH_0002395801"/>
</dbReference>
<reference evidence="3" key="1">
    <citation type="submission" date="2016-06" db="UniProtKB">
        <authorList>
            <consortium name="WormBaseParasite"/>
        </authorList>
    </citation>
    <scope>IDENTIFICATION</scope>
</reference>
<keyword evidence="2" id="KW-1185">Reference proteome</keyword>